<protein>
    <submittedName>
        <fullName evidence="1">Uncharacterized protein</fullName>
    </submittedName>
</protein>
<reference evidence="2" key="1">
    <citation type="journal article" date="2023" name="Front. Plant Sci.">
        <title>Chromosomal-level genome assembly of Melastoma candidum provides insights into trichome evolution.</title>
        <authorList>
            <person name="Zhong Y."/>
            <person name="Wu W."/>
            <person name="Sun C."/>
            <person name="Zou P."/>
            <person name="Liu Y."/>
            <person name="Dai S."/>
            <person name="Zhou R."/>
        </authorList>
    </citation>
    <scope>NUCLEOTIDE SEQUENCE [LARGE SCALE GENOMIC DNA]</scope>
</reference>
<gene>
    <name evidence="1" type="ORF">MLD38_025516</name>
</gene>
<evidence type="ECO:0000313" key="1">
    <source>
        <dbReference type="EMBL" id="KAI4340706.1"/>
    </source>
</evidence>
<keyword evidence="2" id="KW-1185">Reference proteome</keyword>
<dbReference type="Proteomes" id="UP001057402">
    <property type="component" value="Chromosome 7"/>
</dbReference>
<organism evidence="1 2">
    <name type="scientific">Melastoma candidum</name>
    <dbReference type="NCBI Taxonomy" id="119954"/>
    <lineage>
        <taxon>Eukaryota</taxon>
        <taxon>Viridiplantae</taxon>
        <taxon>Streptophyta</taxon>
        <taxon>Embryophyta</taxon>
        <taxon>Tracheophyta</taxon>
        <taxon>Spermatophyta</taxon>
        <taxon>Magnoliopsida</taxon>
        <taxon>eudicotyledons</taxon>
        <taxon>Gunneridae</taxon>
        <taxon>Pentapetalae</taxon>
        <taxon>rosids</taxon>
        <taxon>malvids</taxon>
        <taxon>Myrtales</taxon>
        <taxon>Melastomataceae</taxon>
        <taxon>Melastomatoideae</taxon>
        <taxon>Melastomateae</taxon>
        <taxon>Melastoma</taxon>
    </lineage>
</organism>
<name>A0ACB9NXD6_9MYRT</name>
<dbReference type="EMBL" id="CM042886">
    <property type="protein sequence ID" value="KAI4340706.1"/>
    <property type="molecule type" value="Genomic_DNA"/>
</dbReference>
<sequence length="184" mass="19814">MIVASAVHLLYGFYIFSSAIAGDLSQFKSAYHSGQCSSATAVSGDKAWPGDKSSPPIVLVHGIFGFGQGKLGGLACFAGTEKKDDRVPVPYLGSLTSIHDRACESTMGRSTARRTGIVGHYPEWDENHPVHFVGHSAGAQVVRVLQQMLADKAFQGYETTENWILSLTSLSAAFIIEYIIFISI</sequence>
<evidence type="ECO:0000313" key="2">
    <source>
        <dbReference type="Proteomes" id="UP001057402"/>
    </source>
</evidence>
<accession>A0ACB9NXD6</accession>
<comment type="caution">
    <text evidence="1">The sequence shown here is derived from an EMBL/GenBank/DDBJ whole genome shotgun (WGS) entry which is preliminary data.</text>
</comment>
<proteinExistence type="predicted"/>